<dbReference type="AlphaFoldDB" id="L9W8I9"/>
<organism evidence="1 2">
    <name type="scientific">Natronorubrum tibetense GA33</name>
    <dbReference type="NCBI Taxonomy" id="1114856"/>
    <lineage>
        <taxon>Archaea</taxon>
        <taxon>Methanobacteriati</taxon>
        <taxon>Methanobacteriota</taxon>
        <taxon>Stenosarchaea group</taxon>
        <taxon>Halobacteria</taxon>
        <taxon>Halobacteriales</taxon>
        <taxon>Natrialbaceae</taxon>
        <taxon>Natronorubrum</taxon>
    </lineage>
</organism>
<dbReference type="STRING" id="1114856.GCA_000383975_03705"/>
<dbReference type="Gene3D" id="3.10.20.300">
    <property type="entry name" value="mk0293 like domain"/>
    <property type="match status" value="1"/>
</dbReference>
<dbReference type="Pfam" id="PF01969">
    <property type="entry name" value="Ni_insertion"/>
    <property type="match status" value="1"/>
</dbReference>
<protein>
    <submittedName>
        <fullName evidence="1">Uncharacterized protein</fullName>
    </submittedName>
</protein>
<dbReference type="EMBL" id="AOHW01000006">
    <property type="protein sequence ID" value="ELY45794.1"/>
    <property type="molecule type" value="Genomic_DNA"/>
</dbReference>
<dbReference type="InterPro" id="IPR002822">
    <property type="entry name" value="Ni_insertion"/>
</dbReference>
<gene>
    <name evidence="1" type="ORF">C496_02592</name>
</gene>
<dbReference type="eggNOG" id="arCOG02701">
    <property type="taxonomic scope" value="Archaea"/>
</dbReference>
<dbReference type="PATRIC" id="fig|1114856.3.peg.536"/>
<evidence type="ECO:0000313" key="1">
    <source>
        <dbReference type="EMBL" id="ELY45794.1"/>
    </source>
</evidence>
<reference evidence="1 2" key="1">
    <citation type="journal article" date="2014" name="PLoS Genet.">
        <title>Phylogenetically driven sequencing of extremely halophilic archaea reveals strategies for static and dynamic osmo-response.</title>
        <authorList>
            <person name="Becker E.A."/>
            <person name="Seitzer P.M."/>
            <person name="Tritt A."/>
            <person name="Larsen D."/>
            <person name="Krusor M."/>
            <person name="Yao A.I."/>
            <person name="Wu D."/>
            <person name="Madern D."/>
            <person name="Eisen J.A."/>
            <person name="Darling A.E."/>
            <person name="Facciotti M.T."/>
        </authorList>
    </citation>
    <scope>NUCLEOTIDE SEQUENCE [LARGE SCALE GENOMIC DNA]</scope>
    <source>
        <strain evidence="1 2">GA33</strain>
    </source>
</reference>
<dbReference type="OrthoDB" id="10691at2157"/>
<dbReference type="Proteomes" id="UP000011599">
    <property type="component" value="Unassembled WGS sequence"/>
</dbReference>
<proteinExistence type="predicted"/>
<accession>L9W8I9</accession>
<comment type="caution">
    <text evidence="1">The sequence shown here is derived from an EMBL/GenBank/DDBJ whole genome shotgun (WGS) entry which is preliminary data.</text>
</comment>
<evidence type="ECO:0000313" key="2">
    <source>
        <dbReference type="Proteomes" id="UP000011599"/>
    </source>
</evidence>
<keyword evidence="2" id="KW-1185">Reference proteome</keyword>
<name>L9W8I9_9EURY</name>
<sequence length="63" mass="6670">MGGGGAIHRWIANREFETVEVDIGGETHEVTVKVASDVDGEVYDVSAEYDEAAAVASKMGFPV</sequence>